<dbReference type="PANTHER" id="PTHR43783:SF1">
    <property type="entry name" value="UDP-N-ACETYLGLUCOSAMINE 1-CARBOXYVINYLTRANSFERASE"/>
    <property type="match status" value="1"/>
</dbReference>
<organism evidence="17 18">
    <name type="scientific">candidate division WWE3 bacterium</name>
    <dbReference type="NCBI Taxonomy" id="2053526"/>
    <lineage>
        <taxon>Bacteria</taxon>
        <taxon>Katanobacteria</taxon>
    </lineage>
</organism>
<keyword evidence="4" id="KW-0132">Cell division</keyword>
<evidence type="ECO:0000256" key="2">
    <source>
        <dbReference type="ARBA" id="ARBA00004752"/>
    </source>
</evidence>
<dbReference type="Pfam" id="PF00275">
    <property type="entry name" value="EPSP_synthase"/>
    <property type="match status" value="1"/>
</dbReference>
<name>A0A7X9DK68_UNCKA</name>
<evidence type="ECO:0000256" key="5">
    <source>
        <dbReference type="ARBA" id="ARBA00022679"/>
    </source>
</evidence>
<comment type="subcellular location">
    <subcellularLocation>
        <location evidence="1">Cytoplasm</location>
    </subcellularLocation>
</comment>
<keyword evidence="5 17" id="KW-0808">Transferase</keyword>
<keyword evidence="9" id="KW-0961">Cell wall biogenesis/degradation</keyword>
<feature type="domain" description="Enolpyruvate transferase" evidence="16">
    <location>
        <begin position="8"/>
        <end position="429"/>
    </location>
</feature>
<dbReference type="GO" id="GO:0008360">
    <property type="term" value="P:regulation of cell shape"/>
    <property type="evidence" value="ECO:0007669"/>
    <property type="project" value="UniProtKB-KW"/>
</dbReference>
<keyword evidence="7" id="KW-0573">Peptidoglycan synthesis</keyword>
<keyword evidence="3" id="KW-0963">Cytoplasm</keyword>
<dbReference type="SUPFAM" id="SSF55205">
    <property type="entry name" value="EPT/RTPC-like"/>
    <property type="match status" value="1"/>
</dbReference>
<dbReference type="InterPro" id="IPR013792">
    <property type="entry name" value="RNA3'P_cycl/enolpyr_Trfase_a/b"/>
</dbReference>
<dbReference type="InterPro" id="IPR036968">
    <property type="entry name" value="Enolpyruvate_Tfrase_sf"/>
</dbReference>
<sequence length="440" mass="48815">MSDITIEGNIPLHGEVTINGAKNSAIKLMFASMFSNEDIILENVPNTYAINGDIEIIKSIGGTAEWIGHNRLLLNGSKINSYEIPFEVGSRFRTTLLLAGPLLFRFGRASLPRLGLTSYRPSPINRIINVWESLGITVEVSDSFINLKADKLHPGNISFRTTSHMGTDNAIICSIFMEGDTIINNCSEEPEIEDLLGFCELLGAKITRLEPRKIKITGTKIFRGGNFTVQSDKIEPVIFASAALMTNGNIILKKIYRESMVQFVNFLTKIGANYELQGEELKIWRNGGTFNPANITVVPSPGFIPDWQPYATLLLTQANGLSTVHDTVYVDRFEYVQDLNRMGADIELVKPSSMGVIPILSDDSYDFEVQGEPLTLAKITGPSQLKGRKIQITDTRITPYFLVTAVSAEGKTEIVDYDNRFEGYEDLIGRLENLGARIYS</sequence>
<comment type="pathway">
    <text evidence="2">Cell wall biogenesis; peptidoglycan biosynthesis.</text>
</comment>
<evidence type="ECO:0000256" key="10">
    <source>
        <dbReference type="ARBA" id="ARBA00038367"/>
    </source>
</evidence>
<evidence type="ECO:0000256" key="3">
    <source>
        <dbReference type="ARBA" id="ARBA00022490"/>
    </source>
</evidence>
<dbReference type="GO" id="GO:0005737">
    <property type="term" value="C:cytoplasm"/>
    <property type="evidence" value="ECO:0007669"/>
    <property type="project" value="UniProtKB-SubCell"/>
</dbReference>
<dbReference type="InterPro" id="IPR001986">
    <property type="entry name" value="Enolpyruvate_Tfrase_dom"/>
</dbReference>
<dbReference type="GO" id="GO:0071555">
    <property type="term" value="P:cell wall organization"/>
    <property type="evidence" value="ECO:0007669"/>
    <property type="project" value="UniProtKB-KW"/>
</dbReference>
<dbReference type="GO" id="GO:0008760">
    <property type="term" value="F:UDP-N-acetylglucosamine 1-carboxyvinyltransferase activity"/>
    <property type="evidence" value="ECO:0007669"/>
    <property type="project" value="UniProtKB-EC"/>
</dbReference>
<dbReference type="NCBIfam" id="NF006873">
    <property type="entry name" value="PRK09369.1"/>
    <property type="match status" value="1"/>
</dbReference>
<evidence type="ECO:0000256" key="9">
    <source>
        <dbReference type="ARBA" id="ARBA00023316"/>
    </source>
</evidence>
<evidence type="ECO:0000256" key="7">
    <source>
        <dbReference type="ARBA" id="ARBA00022984"/>
    </source>
</evidence>
<evidence type="ECO:0000256" key="6">
    <source>
        <dbReference type="ARBA" id="ARBA00022960"/>
    </source>
</evidence>
<proteinExistence type="inferred from homology"/>
<evidence type="ECO:0000259" key="16">
    <source>
        <dbReference type="Pfam" id="PF00275"/>
    </source>
</evidence>
<protein>
    <recommendedName>
        <fullName evidence="12">UDP-N-acetylglucosamine 1-carboxyvinyltransferase</fullName>
        <ecNumber evidence="11">2.5.1.7</ecNumber>
    </recommendedName>
    <alternativeName>
        <fullName evidence="13">Enoylpyruvate transferase</fullName>
    </alternativeName>
    <alternativeName>
        <fullName evidence="14">UDP-N-acetylglucosamine enolpyruvyl transferase</fullName>
    </alternativeName>
</protein>
<dbReference type="PANTHER" id="PTHR43783">
    <property type="entry name" value="UDP-N-ACETYLGLUCOSAMINE 1-CARBOXYVINYLTRANSFERASE"/>
    <property type="match status" value="1"/>
</dbReference>
<dbReference type="AlphaFoldDB" id="A0A7X9DK68"/>
<evidence type="ECO:0000256" key="13">
    <source>
        <dbReference type="ARBA" id="ARBA00042443"/>
    </source>
</evidence>
<gene>
    <name evidence="17" type="ORF">GYA27_00575</name>
</gene>
<dbReference type="EC" id="2.5.1.7" evidence="11"/>
<evidence type="ECO:0000256" key="15">
    <source>
        <dbReference type="ARBA" id="ARBA00047527"/>
    </source>
</evidence>
<dbReference type="EMBL" id="JAAZNL010000004">
    <property type="protein sequence ID" value="NMB69685.1"/>
    <property type="molecule type" value="Genomic_DNA"/>
</dbReference>
<keyword evidence="8" id="KW-0131">Cell cycle</keyword>
<comment type="caution">
    <text evidence="17">The sequence shown here is derived from an EMBL/GenBank/DDBJ whole genome shotgun (WGS) entry which is preliminary data.</text>
</comment>
<evidence type="ECO:0000256" key="11">
    <source>
        <dbReference type="ARBA" id="ARBA00039108"/>
    </source>
</evidence>
<dbReference type="InterPro" id="IPR050068">
    <property type="entry name" value="MurA_subfamily"/>
</dbReference>
<evidence type="ECO:0000256" key="8">
    <source>
        <dbReference type="ARBA" id="ARBA00023306"/>
    </source>
</evidence>
<evidence type="ECO:0000256" key="14">
    <source>
        <dbReference type="ARBA" id="ARBA00042842"/>
    </source>
</evidence>
<evidence type="ECO:0000256" key="1">
    <source>
        <dbReference type="ARBA" id="ARBA00004496"/>
    </source>
</evidence>
<evidence type="ECO:0000313" key="17">
    <source>
        <dbReference type="EMBL" id="NMB69685.1"/>
    </source>
</evidence>
<evidence type="ECO:0000313" key="18">
    <source>
        <dbReference type="Proteomes" id="UP000526033"/>
    </source>
</evidence>
<reference evidence="17 18" key="1">
    <citation type="journal article" date="2020" name="Biotechnol. Biofuels">
        <title>New insights from the biogas microbiome by comprehensive genome-resolved metagenomics of nearly 1600 species originating from multiple anaerobic digesters.</title>
        <authorList>
            <person name="Campanaro S."/>
            <person name="Treu L."/>
            <person name="Rodriguez-R L.M."/>
            <person name="Kovalovszki A."/>
            <person name="Ziels R.M."/>
            <person name="Maus I."/>
            <person name="Zhu X."/>
            <person name="Kougias P.G."/>
            <person name="Basile A."/>
            <person name="Luo G."/>
            <person name="Schluter A."/>
            <person name="Konstantinidis K.T."/>
            <person name="Angelidaki I."/>
        </authorList>
    </citation>
    <scope>NUCLEOTIDE SEQUENCE [LARGE SCALE GENOMIC DNA]</scope>
    <source>
        <strain evidence="17">AS27yjCOA_165</strain>
    </source>
</reference>
<dbReference type="Proteomes" id="UP000526033">
    <property type="component" value="Unassembled WGS sequence"/>
</dbReference>
<evidence type="ECO:0000256" key="12">
    <source>
        <dbReference type="ARBA" id="ARBA00039754"/>
    </source>
</evidence>
<comment type="similarity">
    <text evidence="10">Belongs to the EPSP synthase family. MurA subfamily.</text>
</comment>
<dbReference type="GO" id="GO:0009252">
    <property type="term" value="P:peptidoglycan biosynthetic process"/>
    <property type="evidence" value="ECO:0007669"/>
    <property type="project" value="UniProtKB-KW"/>
</dbReference>
<accession>A0A7X9DK68</accession>
<dbReference type="Gene3D" id="3.65.10.10">
    <property type="entry name" value="Enolpyruvate transferase domain"/>
    <property type="match status" value="2"/>
</dbReference>
<evidence type="ECO:0000256" key="4">
    <source>
        <dbReference type="ARBA" id="ARBA00022618"/>
    </source>
</evidence>
<keyword evidence="6" id="KW-0133">Cell shape</keyword>
<dbReference type="GO" id="GO:0051301">
    <property type="term" value="P:cell division"/>
    <property type="evidence" value="ECO:0007669"/>
    <property type="project" value="UniProtKB-KW"/>
</dbReference>
<comment type="catalytic activity">
    <reaction evidence="15">
        <text>phosphoenolpyruvate + UDP-N-acetyl-alpha-D-glucosamine = UDP-N-acetyl-3-O-(1-carboxyvinyl)-alpha-D-glucosamine + phosphate</text>
        <dbReference type="Rhea" id="RHEA:18681"/>
        <dbReference type="ChEBI" id="CHEBI:43474"/>
        <dbReference type="ChEBI" id="CHEBI:57705"/>
        <dbReference type="ChEBI" id="CHEBI:58702"/>
        <dbReference type="ChEBI" id="CHEBI:68483"/>
        <dbReference type="EC" id="2.5.1.7"/>
    </reaction>
</comment>